<protein>
    <submittedName>
        <fullName evidence="1">Uncharacterized protein</fullName>
    </submittedName>
</protein>
<dbReference type="AlphaFoldDB" id="A0A0E9Q1V5"/>
<name>A0A0E9Q1V5_ANGAN</name>
<reference evidence="1" key="1">
    <citation type="submission" date="2014-11" db="EMBL/GenBank/DDBJ databases">
        <authorList>
            <person name="Amaro Gonzalez C."/>
        </authorList>
    </citation>
    <scope>NUCLEOTIDE SEQUENCE</scope>
</reference>
<proteinExistence type="predicted"/>
<evidence type="ECO:0000313" key="1">
    <source>
        <dbReference type="EMBL" id="JAH10113.1"/>
    </source>
</evidence>
<accession>A0A0E9Q1V5</accession>
<dbReference type="EMBL" id="GBXM01098464">
    <property type="protein sequence ID" value="JAH10113.1"/>
    <property type="molecule type" value="Transcribed_RNA"/>
</dbReference>
<reference evidence="1" key="2">
    <citation type="journal article" date="2015" name="Fish Shellfish Immunol.">
        <title>Early steps in the European eel (Anguilla anguilla)-Vibrio vulnificus interaction in the gills: Role of the RtxA13 toxin.</title>
        <authorList>
            <person name="Callol A."/>
            <person name="Pajuelo D."/>
            <person name="Ebbesson L."/>
            <person name="Teles M."/>
            <person name="MacKenzie S."/>
            <person name="Amaro C."/>
        </authorList>
    </citation>
    <scope>NUCLEOTIDE SEQUENCE</scope>
</reference>
<sequence length="38" mass="4401">MPPNTQANARTECMQGKVNQRLELTIRARENMFPNVLK</sequence>
<organism evidence="1">
    <name type="scientific">Anguilla anguilla</name>
    <name type="common">European freshwater eel</name>
    <name type="synonym">Muraena anguilla</name>
    <dbReference type="NCBI Taxonomy" id="7936"/>
    <lineage>
        <taxon>Eukaryota</taxon>
        <taxon>Metazoa</taxon>
        <taxon>Chordata</taxon>
        <taxon>Craniata</taxon>
        <taxon>Vertebrata</taxon>
        <taxon>Euteleostomi</taxon>
        <taxon>Actinopterygii</taxon>
        <taxon>Neopterygii</taxon>
        <taxon>Teleostei</taxon>
        <taxon>Anguilliformes</taxon>
        <taxon>Anguillidae</taxon>
        <taxon>Anguilla</taxon>
    </lineage>
</organism>